<proteinExistence type="predicted"/>
<accession>A0A6J4TT67</accession>
<dbReference type="PANTHER" id="PTHR33693">
    <property type="entry name" value="TYPE-5 URACIL-DNA GLYCOSYLASE"/>
    <property type="match status" value="1"/>
</dbReference>
<evidence type="ECO:0000256" key="1">
    <source>
        <dbReference type="ARBA" id="ARBA00022485"/>
    </source>
</evidence>
<dbReference type="GO" id="GO:0051539">
    <property type="term" value="F:4 iron, 4 sulfur cluster binding"/>
    <property type="evidence" value="ECO:0007669"/>
    <property type="project" value="UniProtKB-KW"/>
</dbReference>
<keyword evidence="3" id="KW-0227">DNA damage</keyword>
<dbReference type="SUPFAM" id="SSF52141">
    <property type="entry name" value="Uracil-DNA glycosylase-like"/>
    <property type="match status" value="1"/>
</dbReference>
<evidence type="ECO:0000256" key="4">
    <source>
        <dbReference type="ARBA" id="ARBA00022801"/>
    </source>
</evidence>
<dbReference type="InterPro" id="IPR051536">
    <property type="entry name" value="UDG_Type-4/5"/>
</dbReference>
<dbReference type="InterPro" id="IPR005122">
    <property type="entry name" value="Uracil-DNA_glycosylase-like"/>
</dbReference>
<dbReference type="EMBL" id="CADCWD010000042">
    <property type="protein sequence ID" value="CAA9531803.1"/>
    <property type="molecule type" value="Genomic_DNA"/>
</dbReference>
<feature type="domain" description="Uracil-DNA glycosylase-like" evidence="8">
    <location>
        <begin position="86"/>
        <end position="231"/>
    </location>
</feature>
<evidence type="ECO:0000259" key="8">
    <source>
        <dbReference type="Pfam" id="PF03167"/>
    </source>
</evidence>
<keyword evidence="2" id="KW-0479">Metal-binding</keyword>
<dbReference type="GO" id="GO:0097506">
    <property type="term" value="F:deaminated base DNA N-glycosylase activity"/>
    <property type="evidence" value="ECO:0007669"/>
    <property type="project" value="UniProtKB-ARBA"/>
</dbReference>
<dbReference type="AlphaFoldDB" id="A0A6J4TT67"/>
<gene>
    <name evidence="9" type="ORF">AVDCRST_MAG23-1027</name>
</gene>
<evidence type="ECO:0000256" key="7">
    <source>
        <dbReference type="ARBA" id="ARBA00023204"/>
    </source>
</evidence>
<protein>
    <recommendedName>
        <fullName evidence="8">Uracil-DNA glycosylase-like domain-containing protein</fullName>
    </recommendedName>
</protein>
<dbReference type="GO" id="GO:0046872">
    <property type="term" value="F:metal ion binding"/>
    <property type="evidence" value="ECO:0007669"/>
    <property type="project" value="UniProtKB-KW"/>
</dbReference>
<organism evidence="9">
    <name type="scientific">uncultured Sphingosinicella sp</name>
    <dbReference type="NCBI Taxonomy" id="478748"/>
    <lineage>
        <taxon>Bacteria</taxon>
        <taxon>Pseudomonadati</taxon>
        <taxon>Pseudomonadota</taxon>
        <taxon>Alphaproteobacteria</taxon>
        <taxon>Sphingomonadales</taxon>
        <taxon>Sphingosinicellaceae</taxon>
        <taxon>Sphingosinicella</taxon>
        <taxon>environmental samples</taxon>
    </lineage>
</organism>
<dbReference type="Gene3D" id="3.40.470.10">
    <property type="entry name" value="Uracil-DNA glycosylase-like domain"/>
    <property type="match status" value="1"/>
</dbReference>
<evidence type="ECO:0000256" key="2">
    <source>
        <dbReference type="ARBA" id="ARBA00022723"/>
    </source>
</evidence>
<evidence type="ECO:0000256" key="6">
    <source>
        <dbReference type="ARBA" id="ARBA00023014"/>
    </source>
</evidence>
<name>A0A6J4TT67_9SPHN</name>
<evidence type="ECO:0000256" key="3">
    <source>
        <dbReference type="ARBA" id="ARBA00022763"/>
    </source>
</evidence>
<evidence type="ECO:0000256" key="5">
    <source>
        <dbReference type="ARBA" id="ARBA00023004"/>
    </source>
</evidence>
<keyword evidence="7" id="KW-0234">DNA repair</keyword>
<reference evidence="9" key="1">
    <citation type="submission" date="2020-02" db="EMBL/GenBank/DDBJ databases">
        <authorList>
            <person name="Meier V. D."/>
        </authorList>
    </citation>
    <scope>NUCLEOTIDE SEQUENCE</scope>
    <source>
        <strain evidence="9">AVDCRST_MAG23</strain>
    </source>
</reference>
<evidence type="ECO:0000313" key="9">
    <source>
        <dbReference type="EMBL" id="CAA9531803.1"/>
    </source>
</evidence>
<keyword evidence="1" id="KW-0004">4Fe-4S</keyword>
<dbReference type="GO" id="GO:0006281">
    <property type="term" value="P:DNA repair"/>
    <property type="evidence" value="ECO:0007669"/>
    <property type="project" value="UniProtKB-KW"/>
</dbReference>
<dbReference type="CDD" id="cd10030">
    <property type="entry name" value="UDG-F4_TTUDGA_SPO1dp_like"/>
    <property type="match status" value="1"/>
</dbReference>
<sequence length="239" mass="25459">MERGSDTISPAALSALQWWADAGVDVMIDEEPRDWLRPTAKAPPVTAPADPAPAALPGQLELFRAYLRDHDKLPYASPAARRVCPSGDPASELMMLTDMPAAEDCAAGTLLSGAAGKLFDRMLAAIGRDRSSIYLASISCLRSPDGRHSTEGASQCAALTRHHIGLAAPRALLLFGDAPSKALLGMGMSQARGRWHEVQTHAGPIRTIVTIPPDYLLKQPSAKAHAWADLQLLMQGLQG</sequence>
<dbReference type="Pfam" id="PF03167">
    <property type="entry name" value="UDG"/>
    <property type="match status" value="1"/>
</dbReference>
<keyword evidence="6" id="KW-0411">Iron-sulfur</keyword>
<keyword evidence="5" id="KW-0408">Iron</keyword>
<keyword evidence="4" id="KW-0378">Hydrolase</keyword>
<dbReference type="InterPro" id="IPR036895">
    <property type="entry name" value="Uracil-DNA_glycosylase-like_sf"/>
</dbReference>
<dbReference type="PANTHER" id="PTHR33693:SF1">
    <property type="entry name" value="TYPE-4 URACIL-DNA GLYCOSYLASE"/>
    <property type="match status" value="1"/>
</dbReference>